<protein>
    <recommendedName>
        <fullName evidence="6">Aminotransferase</fullName>
        <ecNumber evidence="6">2.6.1.-</ecNumber>
    </recommendedName>
</protein>
<dbReference type="CDD" id="cd00609">
    <property type="entry name" value="AAT_like"/>
    <property type="match status" value="1"/>
</dbReference>
<evidence type="ECO:0000256" key="1">
    <source>
        <dbReference type="ARBA" id="ARBA00001933"/>
    </source>
</evidence>
<evidence type="ECO:0000313" key="8">
    <source>
        <dbReference type="EMBL" id="QWU17469.1"/>
    </source>
</evidence>
<dbReference type="Proteomes" id="UP000683429">
    <property type="component" value="Chromosome"/>
</dbReference>
<dbReference type="STRING" id="1333845.SAMN04487895_104130"/>
<dbReference type="SUPFAM" id="SSF53383">
    <property type="entry name" value="PLP-dependent transferases"/>
    <property type="match status" value="1"/>
</dbReference>
<keyword evidence="4 6" id="KW-0808">Transferase</keyword>
<keyword evidence="11" id="KW-1185">Reference proteome</keyword>
<evidence type="ECO:0000313" key="10">
    <source>
        <dbReference type="Proteomes" id="UP000198809"/>
    </source>
</evidence>
<dbReference type="GO" id="GO:0006520">
    <property type="term" value="P:amino acid metabolic process"/>
    <property type="evidence" value="ECO:0007669"/>
    <property type="project" value="InterPro"/>
</dbReference>
<dbReference type="Gene3D" id="3.40.640.10">
    <property type="entry name" value="Type I PLP-dependent aspartate aminotransferase-like (Major domain)"/>
    <property type="match status" value="1"/>
</dbReference>
<evidence type="ECO:0000259" key="7">
    <source>
        <dbReference type="Pfam" id="PF00155"/>
    </source>
</evidence>
<dbReference type="Pfam" id="PF00155">
    <property type="entry name" value="Aminotran_1_2"/>
    <property type="match status" value="1"/>
</dbReference>
<evidence type="ECO:0000313" key="11">
    <source>
        <dbReference type="Proteomes" id="UP000683429"/>
    </source>
</evidence>
<dbReference type="RefSeq" id="WP_051499801.1">
    <property type="nucleotide sequence ID" value="NZ_CP076607.1"/>
</dbReference>
<dbReference type="EMBL" id="FODH01000004">
    <property type="protein sequence ID" value="SEN98992.1"/>
    <property type="molecule type" value="Genomic_DNA"/>
</dbReference>
<comment type="cofactor">
    <cofactor evidence="1 6">
        <name>pyridoxal 5'-phosphate</name>
        <dbReference type="ChEBI" id="CHEBI:597326"/>
    </cofactor>
</comment>
<dbReference type="OrthoDB" id="9813612at2"/>
<evidence type="ECO:0000256" key="2">
    <source>
        <dbReference type="ARBA" id="ARBA00007441"/>
    </source>
</evidence>
<keyword evidence="5" id="KW-0663">Pyridoxal phosphate</keyword>
<dbReference type="PANTHER" id="PTHR46383:SF3">
    <property type="entry name" value="ASPARTATE AMINOTRANSFERASE-RELATED"/>
    <property type="match status" value="1"/>
</dbReference>
<dbReference type="EC" id="2.6.1.-" evidence="6"/>
<evidence type="ECO:0000256" key="3">
    <source>
        <dbReference type="ARBA" id="ARBA00022576"/>
    </source>
</evidence>
<evidence type="ECO:0000256" key="5">
    <source>
        <dbReference type="ARBA" id="ARBA00022898"/>
    </source>
</evidence>
<reference evidence="8 11" key="2">
    <citation type="submission" date="2021-06" db="EMBL/GenBank/DDBJ databases">
        <title>Whole genome sequence of Paenibacillus sophorae DSM23020 for comparative genomics.</title>
        <authorList>
            <person name="Kim M.-J."/>
            <person name="Lee G."/>
            <person name="Shin J.-H."/>
        </authorList>
    </citation>
    <scope>NUCLEOTIDE SEQUENCE [LARGE SCALE GENOMIC DNA]</scope>
    <source>
        <strain evidence="8 11">DSM 23020</strain>
    </source>
</reference>
<name>A0A1H8L1F2_9BACL</name>
<reference evidence="9 10" key="1">
    <citation type="submission" date="2016-10" db="EMBL/GenBank/DDBJ databases">
        <authorList>
            <person name="de Groot N.N."/>
        </authorList>
    </citation>
    <scope>NUCLEOTIDE SEQUENCE [LARGE SCALE GENOMIC DNA]</scope>
    <source>
        <strain evidence="9 10">CGMCC 1.10238</strain>
    </source>
</reference>
<gene>
    <name evidence="8" type="ORF">KP014_10140</name>
    <name evidence="9" type="ORF">SAMN04487895_104130</name>
</gene>
<evidence type="ECO:0000256" key="6">
    <source>
        <dbReference type="RuleBase" id="RU000481"/>
    </source>
</evidence>
<organism evidence="9 10">
    <name type="scientific">Paenibacillus sophorae</name>
    <dbReference type="NCBI Taxonomy" id="1333845"/>
    <lineage>
        <taxon>Bacteria</taxon>
        <taxon>Bacillati</taxon>
        <taxon>Bacillota</taxon>
        <taxon>Bacilli</taxon>
        <taxon>Bacillales</taxon>
        <taxon>Paenibacillaceae</taxon>
        <taxon>Paenibacillus</taxon>
    </lineage>
</organism>
<keyword evidence="3 6" id="KW-0032">Aminotransferase</keyword>
<evidence type="ECO:0000313" key="9">
    <source>
        <dbReference type="EMBL" id="SEN98992.1"/>
    </source>
</evidence>
<dbReference type="FunFam" id="3.40.640.10:FF:000033">
    <property type="entry name" value="Aspartate aminotransferase"/>
    <property type="match status" value="1"/>
</dbReference>
<dbReference type="InterPro" id="IPR015422">
    <property type="entry name" value="PyrdxlP-dep_Trfase_small"/>
</dbReference>
<proteinExistence type="inferred from homology"/>
<dbReference type="AlphaFoldDB" id="A0A1H8L1F2"/>
<dbReference type="PROSITE" id="PS00105">
    <property type="entry name" value="AA_TRANSFER_CLASS_1"/>
    <property type="match status" value="1"/>
</dbReference>
<dbReference type="InterPro" id="IPR004838">
    <property type="entry name" value="NHTrfase_class1_PyrdxlP-BS"/>
</dbReference>
<accession>A0A1H8L1F2</accession>
<dbReference type="InterPro" id="IPR015424">
    <property type="entry name" value="PyrdxlP-dep_Trfase"/>
</dbReference>
<evidence type="ECO:0000256" key="4">
    <source>
        <dbReference type="ARBA" id="ARBA00022679"/>
    </source>
</evidence>
<dbReference type="InterPro" id="IPR050596">
    <property type="entry name" value="AspAT/PAT-like"/>
</dbReference>
<dbReference type="GO" id="GO:0030170">
    <property type="term" value="F:pyridoxal phosphate binding"/>
    <property type="evidence" value="ECO:0007669"/>
    <property type="project" value="InterPro"/>
</dbReference>
<dbReference type="InterPro" id="IPR004839">
    <property type="entry name" value="Aminotransferase_I/II_large"/>
</dbReference>
<dbReference type="GO" id="GO:0008483">
    <property type="term" value="F:transaminase activity"/>
    <property type="evidence" value="ECO:0007669"/>
    <property type="project" value="UniProtKB-KW"/>
</dbReference>
<dbReference type="EMBL" id="CP076607">
    <property type="protein sequence ID" value="QWU17469.1"/>
    <property type="molecule type" value="Genomic_DNA"/>
</dbReference>
<dbReference type="PANTHER" id="PTHR46383">
    <property type="entry name" value="ASPARTATE AMINOTRANSFERASE"/>
    <property type="match status" value="1"/>
</dbReference>
<dbReference type="Gene3D" id="3.90.1150.10">
    <property type="entry name" value="Aspartate Aminotransferase, domain 1"/>
    <property type="match status" value="1"/>
</dbReference>
<feature type="domain" description="Aminotransferase class I/classII large" evidence="7">
    <location>
        <begin position="29"/>
        <end position="379"/>
    </location>
</feature>
<dbReference type="Proteomes" id="UP000198809">
    <property type="component" value="Unassembled WGS sequence"/>
</dbReference>
<comment type="similarity">
    <text evidence="2 6">Belongs to the class-I pyridoxal-phosphate-dependent aminotransferase family.</text>
</comment>
<dbReference type="InterPro" id="IPR015421">
    <property type="entry name" value="PyrdxlP-dep_Trfase_major"/>
</dbReference>
<sequence>MSSEWIRQDVRELPPSGIRAFFEQCADDKDLIQLGVGEPDFRVPESVRKACISALNRGETGYSSNAGLPELRREIAGYLSAGLGLHYDPSAEIIVTTGSSEALDIALRTIISPGDEVIIPSPGYVAYAPMVTLSGGSVIPVEVKGEEGFKLTAEALRRSITPRTKALIVNYPNNPTGAVMTRRDWEPIAKLAAKHNLIVISDEVYAELTYSGRHYSIASLPGMKERTIVISGFSKAFAMTGWRVGYSCASGELSSAMLKIHQYTAMCAPVPGQIAAFESLRSGLEAKDRMKAAFDARRTLFVEGLNAIGLACHMPDGAFYTFPSVAGTGLTSEQFALRLLSEAGVAVVPGSVFGPGGEGHVRCSYAASSGQLAEALRRIGRFMASLSSGGHAFRYPAEPGAGGNREETGARVVTVGT</sequence>